<dbReference type="GO" id="GO:0006635">
    <property type="term" value="P:fatty acid beta-oxidation"/>
    <property type="evidence" value="ECO:0007669"/>
    <property type="project" value="UniProtKB-UniPathway"/>
</dbReference>
<evidence type="ECO:0000256" key="1">
    <source>
        <dbReference type="ARBA" id="ARBA00005005"/>
    </source>
</evidence>
<dbReference type="Gene3D" id="1.10.275.20">
    <property type="entry name" value="Choline/Carnitine o-acyltransferase"/>
    <property type="match status" value="1"/>
</dbReference>
<evidence type="ECO:0000256" key="4">
    <source>
        <dbReference type="ARBA" id="ARBA00022679"/>
    </source>
</evidence>
<comment type="catalytic activity">
    <reaction evidence="8">
        <text>4,8-dimethylnonanoyl-CoA + (R)-carnitine = O-4,8-dimethylnonanoyl-(R)-carnitine + CoA</text>
        <dbReference type="Rhea" id="RHEA:44860"/>
        <dbReference type="ChEBI" id="CHEBI:16347"/>
        <dbReference type="ChEBI" id="CHEBI:57287"/>
        <dbReference type="ChEBI" id="CHEBI:77061"/>
        <dbReference type="ChEBI" id="CHEBI:84654"/>
    </reaction>
</comment>
<dbReference type="GO" id="GO:0004095">
    <property type="term" value="F:carnitine O-palmitoyltransferase activity"/>
    <property type="evidence" value="ECO:0007669"/>
    <property type="project" value="TreeGrafter"/>
</dbReference>
<dbReference type="Gene3D" id="3.30.559.70">
    <property type="entry name" value="Choline/Carnitine o-acyltransferase, domain 2"/>
    <property type="match status" value="1"/>
</dbReference>
<sequence>MELKISSVADNEFQFLQQSQIPTYHFQKSLRRLPIPKVEDSCKRLLASARPLLSDERYKRLEHNVLDFLNCEGPELQKELLAFDEEHKDTSYISDAWYDIYLKNRQACPINSNPFLTFAPDPVKVHNNQLARATNFIISFGRMKRSLDAGLLEPEVYHLNPEKSDTKFFRTVCRLLPDKISWYGAALFKAFPLDMSQYSLLFGGSRIPEIGKDRLHHCKNSKNFVVIYRGKFYAVQLFQKDGNLVSPNQVYACIAAILKDSSFARPEECIGSLTSLERNRWAAVRSQLAKLGENKTALATIDDALFVVCLDSLDTEDPIVQMKSLLAGGDASNRWFDKCFQLIVDTLGFCSINFEHSWGDGIAVLRLMEESFRDVNKNHFVSADQAVDLSVDVNRCMKKITFTLSDEIRKVVCAAQESHRNIASRLNCGISLHEELTRDLIKKSKLSPDFLMQLAIQLAFYKLYKHFVPTYESCSTAAFLKGRTECVRSATMETKKAVLAITNSSSERLYEFLLNCSRLHSRLVKEAAVGQGFDRHLLGLRLTAERLGKTVPTLFYSEEFMYMNKFILSTSTLTTDSIYMGGFGPIEHDGFGIGYVVSGTRIGATVTAYRDQKDAKEFCEVLNECLEVINKVVRNNLQ</sequence>
<feature type="active site" description="Proton acceptor" evidence="9">
    <location>
        <position position="356"/>
    </location>
</feature>
<name>A0A0N5AYL8_9BILA</name>
<dbReference type="WBParaSite" id="SMUV_0001006301-mRNA-1">
    <property type="protein sequence ID" value="SMUV_0001006301-mRNA-1"/>
    <property type="gene ID" value="SMUV_0001006301"/>
</dbReference>
<accession>A0A0N5AYL8</accession>
<keyword evidence="11" id="KW-1185">Reference proteome</keyword>
<dbReference type="PANTHER" id="PTHR22589:SF16">
    <property type="entry name" value="CARNITINE O-PALMITOYLTRANSFERASE 2, MITOCHONDRIAL"/>
    <property type="match status" value="1"/>
</dbReference>
<evidence type="ECO:0000256" key="3">
    <source>
        <dbReference type="ARBA" id="ARBA00022448"/>
    </source>
</evidence>
<dbReference type="Proteomes" id="UP000046393">
    <property type="component" value="Unplaced"/>
</dbReference>
<evidence type="ECO:0000256" key="6">
    <source>
        <dbReference type="ARBA" id="ARBA00023098"/>
    </source>
</evidence>
<dbReference type="Pfam" id="PF00755">
    <property type="entry name" value="Carn_acyltransf"/>
    <property type="match status" value="1"/>
</dbReference>
<feature type="domain" description="Choline/carnitine acyltransferase" evidence="10">
    <location>
        <begin position="33"/>
        <end position="624"/>
    </location>
</feature>
<evidence type="ECO:0000256" key="5">
    <source>
        <dbReference type="ARBA" id="ARBA00022832"/>
    </source>
</evidence>
<keyword evidence="7" id="KW-0012">Acyltransferase</keyword>
<dbReference type="Gene3D" id="1.20.1280.180">
    <property type="match status" value="1"/>
</dbReference>
<dbReference type="GO" id="GO:0005739">
    <property type="term" value="C:mitochondrion"/>
    <property type="evidence" value="ECO:0007669"/>
    <property type="project" value="TreeGrafter"/>
</dbReference>
<evidence type="ECO:0000256" key="8">
    <source>
        <dbReference type="ARBA" id="ARBA00048999"/>
    </source>
</evidence>
<dbReference type="InterPro" id="IPR042572">
    <property type="entry name" value="Carn_acyl_trans_N"/>
</dbReference>
<dbReference type="SUPFAM" id="SSF52777">
    <property type="entry name" value="CoA-dependent acyltransferases"/>
    <property type="match status" value="2"/>
</dbReference>
<protein>
    <submittedName>
        <fullName evidence="12">Carn_acyltransf domain-containing protein</fullName>
    </submittedName>
</protein>
<keyword evidence="3" id="KW-0813">Transport</keyword>
<keyword evidence="5" id="KW-0276">Fatty acid metabolism</keyword>
<evidence type="ECO:0000313" key="12">
    <source>
        <dbReference type="WBParaSite" id="SMUV_0001006301-mRNA-1"/>
    </source>
</evidence>
<comment type="pathway">
    <text evidence="1">Lipid metabolism; fatty acid beta-oxidation.</text>
</comment>
<evidence type="ECO:0000256" key="9">
    <source>
        <dbReference type="PIRSR" id="PIRSR600542-1"/>
    </source>
</evidence>
<dbReference type="STRING" id="451379.A0A0N5AYL8"/>
<dbReference type="InterPro" id="IPR042231">
    <property type="entry name" value="Cho/carn_acyl_trans_2"/>
</dbReference>
<dbReference type="PANTHER" id="PTHR22589">
    <property type="entry name" value="CARNITINE O-ACYLTRANSFERASE"/>
    <property type="match status" value="1"/>
</dbReference>
<keyword evidence="4" id="KW-0808">Transferase</keyword>
<organism evidence="11 12">
    <name type="scientific">Syphacia muris</name>
    <dbReference type="NCBI Taxonomy" id="451379"/>
    <lineage>
        <taxon>Eukaryota</taxon>
        <taxon>Metazoa</taxon>
        <taxon>Ecdysozoa</taxon>
        <taxon>Nematoda</taxon>
        <taxon>Chromadorea</taxon>
        <taxon>Rhabditida</taxon>
        <taxon>Spirurina</taxon>
        <taxon>Oxyuridomorpha</taxon>
        <taxon>Oxyuroidea</taxon>
        <taxon>Oxyuridae</taxon>
        <taxon>Syphacia</taxon>
    </lineage>
</organism>
<evidence type="ECO:0000256" key="2">
    <source>
        <dbReference type="ARBA" id="ARBA00005232"/>
    </source>
</evidence>
<keyword evidence="6" id="KW-0443">Lipid metabolism</keyword>
<dbReference type="InterPro" id="IPR023213">
    <property type="entry name" value="CAT-like_dom_sf"/>
</dbReference>
<dbReference type="FunFam" id="1.10.275.20:FF:000001">
    <property type="entry name" value="carnitine O-palmitoyltransferase 2, mitochondrial"/>
    <property type="match status" value="1"/>
</dbReference>
<dbReference type="Gene3D" id="3.30.559.10">
    <property type="entry name" value="Chloramphenicol acetyltransferase-like domain"/>
    <property type="match status" value="1"/>
</dbReference>
<evidence type="ECO:0000256" key="7">
    <source>
        <dbReference type="ARBA" id="ARBA00023315"/>
    </source>
</evidence>
<dbReference type="InterPro" id="IPR039551">
    <property type="entry name" value="Cho/carn_acyl_trans"/>
</dbReference>
<dbReference type="InterPro" id="IPR000542">
    <property type="entry name" value="Carn_acyl_trans"/>
</dbReference>
<evidence type="ECO:0000313" key="11">
    <source>
        <dbReference type="Proteomes" id="UP000046393"/>
    </source>
</evidence>
<comment type="similarity">
    <text evidence="2">Belongs to the carnitine/choline acetyltransferase family.</text>
</comment>
<reference evidence="12" key="1">
    <citation type="submission" date="2017-02" db="UniProtKB">
        <authorList>
            <consortium name="WormBaseParasite"/>
        </authorList>
    </citation>
    <scope>IDENTIFICATION</scope>
</reference>
<dbReference type="UniPathway" id="UPA00659"/>
<evidence type="ECO:0000259" key="10">
    <source>
        <dbReference type="Pfam" id="PF00755"/>
    </source>
</evidence>
<dbReference type="AlphaFoldDB" id="A0A0N5AYL8"/>
<proteinExistence type="inferred from homology"/>